<evidence type="ECO:0000313" key="3">
    <source>
        <dbReference type="Proteomes" id="UP001446871"/>
    </source>
</evidence>
<sequence length="301" mass="34222">MDQKSLLEELREGSTPLPPIRTTRPELAPGWGKSLSEVHEAFRNSASQHTPSQRTPSQLDAQAAPFEPKGTRIIDRSLAASNDELLAPVPEPPLEAKSTLRYEWTGPDPDRKNCCLLVTGLPRTVTVTEFIREIEVRRLGKIAAVFVMPPTPRIRTAAVKVTMWDRARAERLMNAVRWNNFGFDGYKVTGHPNIVAPSKLLPWFEGYFRFAMDQIVVNQPTPEEMTVVYNFSSYLGQAHAAYLLLRRTYTWEHVACFYRKDPCEPDDNDLPLSRRNRRRRPKKASQQQGSLPPTPTSENLD</sequence>
<accession>A0ABR1TJ41</accession>
<evidence type="ECO:0008006" key="4">
    <source>
        <dbReference type="Google" id="ProtNLM"/>
    </source>
</evidence>
<evidence type="ECO:0000256" key="1">
    <source>
        <dbReference type="SAM" id="MobiDB-lite"/>
    </source>
</evidence>
<feature type="compositionally biased region" description="Basic residues" evidence="1">
    <location>
        <begin position="274"/>
        <end position="283"/>
    </location>
</feature>
<feature type="compositionally biased region" description="Basic and acidic residues" evidence="1">
    <location>
        <begin position="1"/>
        <end position="12"/>
    </location>
</feature>
<feature type="region of interest" description="Disordered" evidence="1">
    <location>
        <begin position="1"/>
        <end position="62"/>
    </location>
</feature>
<dbReference type="Proteomes" id="UP001446871">
    <property type="component" value="Unassembled WGS sequence"/>
</dbReference>
<gene>
    <name evidence="2" type="ORF">PG996_014014</name>
</gene>
<comment type="caution">
    <text evidence="2">The sequence shown here is derived from an EMBL/GenBank/DDBJ whole genome shotgun (WGS) entry which is preliminary data.</text>
</comment>
<name>A0ABR1TJ41_9PEZI</name>
<dbReference type="EMBL" id="JAQQWM010000009">
    <property type="protein sequence ID" value="KAK8045950.1"/>
    <property type="molecule type" value="Genomic_DNA"/>
</dbReference>
<feature type="region of interest" description="Disordered" evidence="1">
    <location>
        <begin position="263"/>
        <end position="301"/>
    </location>
</feature>
<feature type="compositionally biased region" description="Polar residues" evidence="1">
    <location>
        <begin position="44"/>
        <end position="60"/>
    </location>
</feature>
<feature type="compositionally biased region" description="Polar residues" evidence="1">
    <location>
        <begin position="284"/>
        <end position="301"/>
    </location>
</feature>
<organism evidence="2 3">
    <name type="scientific">Apiospora saccharicola</name>
    <dbReference type="NCBI Taxonomy" id="335842"/>
    <lineage>
        <taxon>Eukaryota</taxon>
        <taxon>Fungi</taxon>
        <taxon>Dikarya</taxon>
        <taxon>Ascomycota</taxon>
        <taxon>Pezizomycotina</taxon>
        <taxon>Sordariomycetes</taxon>
        <taxon>Xylariomycetidae</taxon>
        <taxon>Amphisphaeriales</taxon>
        <taxon>Apiosporaceae</taxon>
        <taxon>Apiospora</taxon>
    </lineage>
</organism>
<protein>
    <recommendedName>
        <fullName evidence="4">RRM domain-containing protein</fullName>
    </recommendedName>
</protein>
<proteinExistence type="predicted"/>
<reference evidence="2 3" key="1">
    <citation type="submission" date="2023-01" db="EMBL/GenBank/DDBJ databases">
        <title>Analysis of 21 Apiospora genomes using comparative genomics revels a genus with tremendous synthesis potential of carbohydrate active enzymes and secondary metabolites.</title>
        <authorList>
            <person name="Sorensen T."/>
        </authorList>
    </citation>
    <scope>NUCLEOTIDE SEQUENCE [LARGE SCALE GENOMIC DNA]</scope>
    <source>
        <strain evidence="2 3">CBS 83171</strain>
    </source>
</reference>
<evidence type="ECO:0000313" key="2">
    <source>
        <dbReference type="EMBL" id="KAK8045950.1"/>
    </source>
</evidence>
<keyword evidence="3" id="KW-1185">Reference proteome</keyword>